<dbReference type="InterPro" id="IPR024623">
    <property type="entry name" value="YtxH"/>
</dbReference>
<evidence type="ECO:0008006" key="3">
    <source>
        <dbReference type="Google" id="ProtNLM"/>
    </source>
</evidence>
<gene>
    <name evidence="1" type="ordered locus">CHU_2446</name>
</gene>
<dbReference type="EMBL" id="CP000383">
    <property type="protein sequence ID" value="ABG59701.1"/>
    <property type="molecule type" value="Genomic_DNA"/>
</dbReference>
<organism evidence="1 2">
    <name type="scientific">Cytophaga hutchinsonii (strain ATCC 33406 / DSM 1761 / CIP 103989 / NBRC 15051 / NCIMB 9469 / D465)</name>
    <dbReference type="NCBI Taxonomy" id="269798"/>
    <lineage>
        <taxon>Bacteria</taxon>
        <taxon>Pseudomonadati</taxon>
        <taxon>Bacteroidota</taxon>
        <taxon>Cytophagia</taxon>
        <taxon>Cytophagales</taxon>
        <taxon>Cytophagaceae</taxon>
        <taxon>Cytophaga</taxon>
    </lineage>
</organism>
<evidence type="ECO:0000313" key="2">
    <source>
        <dbReference type="Proteomes" id="UP000001822"/>
    </source>
</evidence>
<dbReference type="OrthoDB" id="598035at2"/>
<sequence>MENKNSNNIIPALLIGLAAGAVLGVLFAPDKGSNTRARLKFKLSRYKEQLISFIEEFEAGKEAFKNSEDVAESKETAEKLVAEIEELIQKIQSGKA</sequence>
<dbReference type="Pfam" id="PF12732">
    <property type="entry name" value="YtxH"/>
    <property type="match status" value="1"/>
</dbReference>
<accession>A0A6N4STF1</accession>
<proteinExistence type="predicted"/>
<dbReference type="Proteomes" id="UP000001822">
    <property type="component" value="Chromosome"/>
</dbReference>
<name>A0A6N4STF1_CYTH3</name>
<dbReference type="KEGG" id="chu:CHU_2446"/>
<evidence type="ECO:0000313" key="1">
    <source>
        <dbReference type="EMBL" id="ABG59701.1"/>
    </source>
</evidence>
<keyword evidence="2" id="KW-1185">Reference proteome</keyword>
<protein>
    <recommendedName>
        <fullName evidence="3">Gas vesicle protein</fullName>
    </recommendedName>
</protein>
<dbReference type="AlphaFoldDB" id="A0A6N4STF1"/>
<dbReference type="RefSeq" id="WP_011585815.1">
    <property type="nucleotide sequence ID" value="NC_008255.1"/>
</dbReference>
<reference evidence="1 2" key="1">
    <citation type="journal article" date="2007" name="Appl. Environ. Microbiol.">
        <title>Genome sequence of the cellulolytic gliding bacterium Cytophaga hutchinsonii.</title>
        <authorList>
            <person name="Xie G."/>
            <person name="Bruce D.C."/>
            <person name="Challacombe J.F."/>
            <person name="Chertkov O."/>
            <person name="Detter J.C."/>
            <person name="Gilna P."/>
            <person name="Han C.S."/>
            <person name="Lucas S."/>
            <person name="Misra M."/>
            <person name="Myers G.L."/>
            <person name="Richardson P."/>
            <person name="Tapia R."/>
            <person name="Thayer N."/>
            <person name="Thompson L.S."/>
            <person name="Brettin T.S."/>
            <person name="Henrissat B."/>
            <person name="Wilson D.B."/>
            <person name="McBride M.J."/>
        </authorList>
    </citation>
    <scope>NUCLEOTIDE SEQUENCE [LARGE SCALE GENOMIC DNA]</scope>
    <source>
        <strain evidence="2">ATCC 33406 / DSM 1761 / CIP 103989 / NBRC 15051 / NCIMB 9469 / D465</strain>
    </source>
</reference>